<organism evidence="1">
    <name type="scientific">viral metagenome</name>
    <dbReference type="NCBI Taxonomy" id="1070528"/>
    <lineage>
        <taxon>unclassified sequences</taxon>
        <taxon>metagenomes</taxon>
        <taxon>organismal metagenomes</taxon>
    </lineage>
</organism>
<gene>
    <name evidence="1" type="ORF">MM415A03562_0003</name>
</gene>
<dbReference type="AlphaFoldDB" id="A0A6M3JND9"/>
<dbReference type="EMBL" id="MT141820">
    <property type="protein sequence ID" value="QJA70778.1"/>
    <property type="molecule type" value="Genomic_DNA"/>
</dbReference>
<evidence type="ECO:0000313" key="1">
    <source>
        <dbReference type="EMBL" id="QJA70778.1"/>
    </source>
</evidence>
<sequence>MPDPRQHYLSYTRRRDATQGFWRSDQDRRDSLYEGPRAWYLDSICPECGRGWLRDTLQNARYHVALFERGAPAPYRDQQLAWWREAERRIVAALQERKEVVR</sequence>
<name>A0A6M3JND9_9ZZZZ</name>
<accession>A0A6M3JND9</accession>
<proteinExistence type="predicted"/>
<protein>
    <submittedName>
        <fullName evidence="1">Uncharacterized protein</fullName>
    </submittedName>
</protein>
<reference evidence="1" key="1">
    <citation type="submission" date="2020-03" db="EMBL/GenBank/DDBJ databases">
        <title>The deep terrestrial virosphere.</title>
        <authorList>
            <person name="Holmfeldt K."/>
            <person name="Nilsson E."/>
            <person name="Simone D."/>
            <person name="Lopez-Fernandez M."/>
            <person name="Wu X."/>
            <person name="de Brujin I."/>
            <person name="Lundin D."/>
            <person name="Andersson A."/>
            <person name="Bertilsson S."/>
            <person name="Dopson M."/>
        </authorList>
    </citation>
    <scope>NUCLEOTIDE SEQUENCE</scope>
    <source>
        <strain evidence="1">MM415A03562</strain>
    </source>
</reference>